<keyword evidence="4" id="KW-1185">Reference proteome</keyword>
<name>A0A812W2Q9_9DINO</name>
<dbReference type="SUPFAM" id="SSF51101">
    <property type="entry name" value="Mannose-binding lectins"/>
    <property type="match status" value="1"/>
</dbReference>
<accession>A0A812W2Q9</accession>
<proteinExistence type="predicted"/>
<evidence type="ECO:0000313" key="4">
    <source>
        <dbReference type="Proteomes" id="UP000601435"/>
    </source>
</evidence>
<dbReference type="OrthoDB" id="414378at2759"/>
<dbReference type="Proteomes" id="UP000601435">
    <property type="component" value="Unassembled WGS sequence"/>
</dbReference>
<dbReference type="Gene3D" id="2.100.10.30">
    <property type="entry name" value="Jacalin-like lectin domain"/>
    <property type="match status" value="1"/>
</dbReference>
<protein>
    <recommendedName>
        <fullName evidence="2">Jacalin-type lectin domain-containing protein</fullName>
    </recommendedName>
</protein>
<evidence type="ECO:0000259" key="2">
    <source>
        <dbReference type="Pfam" id="PF01419"/>
    </source>
</evidence>
<comment type="caution">
    <text evidence="3">The sequence shown here is derived from an EMBL/GenBank/DDBJ whole genome shotgun (WGS) entry which is preliminary data.</text>
</comment>
<feature type="domain" description="Jacalin-type lectin" evidence="2">
    <location>
        <begin position="209"/>
        <end position="311"/>
    </location>
</feature>
<dbReference type="InterPro" id="IPR001229">
    <property type="entry name" value="Jacalin-like_lectin_dom"/>
</dbReference>
<evidence type="ECO:0000313" key="3">
    <source>
        <dbReference type="EMBL" id="CAE7663081.1"/>
    </source>
</evidence>
<evidence type="ECO:0000256" key="1">
    <source>
        <dbReference type="SAM" id="MobiDB-lite"/>
    </source>
</evidence>
<feature type="compositionally biased region" description="Basic residues" evidence="1">
    <location>
        <begin position="94"/>
        <end position="106"/>
    </location>
</feature>
<dbReference type="InterPro" id="IPR036404">
    <property type="entry name" value="Jacalin-like_lectin_dom_sf"/>
</dbReference>
<organism evidence="3 4">
    <name type="scientific">Symbiodinium necroappetens</name>
    <dbReference type="NCBI Taxonomy" id="1628268"/>
    <lineage>
        <taxon>Eukaryota</taxon>
        <taxon>Sar</taxon>
        <taxon>Alveolata</taxon>
        <taxon>Dinophyceae</taxon>
        <taxon>Suessiales</taxon>
        <taxon>Symbiodiniaceae</taxon>
        <taxon>Symbiodinium</taxon>
    </lineage>
</organism>
<dbReference type="AlphaFoldDB" id="A0A812W2Q9"/>
<reference evidence="3" key="1">
    <citation type="submission" date="2021-02" db="EMBL/GenBank/DDBJ databases">
        <authorList>
            <person name="Dougan E. K."/>
            <person name="Rhodes N."/>
            <person name="Thang M."/>
            <person name="Chan C."/>
        </authorList>
    </citation>
    <scope>NUCLEOTIDE SEQUENCE</scope>
</reference>
<feature type="region of interest" description="Disordered" evidence="1">
    <location>
        <begin position="80"/>
        <end position="126"/>
    </location>
</feature>
<gene>
    <name evidence="3" type="ORF">SNEC2469_LOCUS18886</name>
</gene>
<dbReference type="Pfam" id="PF01419">
    <property type="entry name" value="Jacalin"/>
    <property type="match status" value="1"/>
</dbReference>
<dbReference type="EMBL" id="CAJNJA010032030">
    <property type="protein sequence ID" value="CAE7663081.1"/>
    <property type="molecule type" value="Genomic_DNA"/>
</dbReference>
<sequence length="350" mass="39418">MAKQVFKLDIECREDGRSNRIRVPIGGDQPVRRLLEIVRERSNMSLTTLYTLRDGHKALLDPDDTLYLVLDAGENRLRAEATPAKASAPPPLRSRSRSPARRKRSEKARLHEQRGPRRSANSQRDKVLVVKQAFDSRRRSALLSVRPGDVLELGMLRDRGWLACRQLRGQRDVGWVPEWVFCAPREVCNQEEDLSDEREEPPADPGAKGCIKRIKAITGQYVDRVEFQLRSGIHQVYGESTGGCSSECFAVEKDEAVVEVTQIPTRKYLAQMLEFKTSKGRIFSTKGYGGPGKEPQRIVFAAPEGRQICGLVFEGVKLSAVCHQKCSKTGSRKHPQKLVENFMAGFNAYQ</sequence>